<evidence type="ECO:0000256" key="1">
    <source>
        <dbReference type="ARBA" id="ARBA00022679"/>
    </source>
</evidence>
<dbReference type="SUPFAM" id="SSF53756">
    <property type="entry name" value="UDP-Glycosyltransferase/glycogen phosphorylase"/>
    <property type="match status" value="1"/>
</dbReference>
<dbReference type="Pfam" id="PF00534">
    <property type="entry name" value="Glycos_transf_1"/>
    <property type="match status" value="1"/>
</dbReference>
<gene>
    <name evidence="3" type="ORF">F8153_08895</name>
</gene>
<dbReference type="InterPro" id="IPR001296">
    <property type="entry name" value="Glyco_trans_1"/>
</dbReference>
<name>A0A833HNL9_9FIRM</name>
<keyword evidence="1 3" id="KW-0808">Transferase</keyword>
<dbReference type="OrthoDB" id="1936552at2"/>
<dbReference type="GO" id="GO:0016757">
    <property type="term" value="F:glycosyltransferase activity"/>
    <property type="evidence" value="ECO:0007669"/>
    <property type="project" value="InterPro"/>
</dbReference>
<evidence type="ECO:0000313" key="4">
    <source>
        <dbReference type="Proteomes" id="UP000465601"/>
    </source>
</evidence>
<proteinExistence type="predicted"/>
<dbReference type="Proteomes" id="UP000465601">
    <property type="component" value="Unassembled WGS sequence"/>
</dbReference>
<comment type="caution">
    <text evidence="3">The sequence shown here is derived from an EMBL/GenBank/DDBJ whole genome shotgun (WGS) entry which is preliminary data.</text>
</comment>
<dbReference type="PANTHER" id="PTHR46401:SF2">
    <property type="entry name" value="GLYCOSYLTRANSFERASE WBBK-RELATED"/>
    <property type="match status" value="1"/>
</dbReference>
<reference evidence="3 4" key="1">
    <citation type="submission" date="2019-10" db="EMBL/GenBank/DDBJ databases">
        <title>Alkaliphilus serpentinus sp. nov. and Alkaliphilus pronyensis sp. nov., two novel anaerobic alkaliphilic species isolated from the serpentinized-hosted hydrothermal field of the Prony Bay (New Caledonia).</title>
        <authorList>
            <person name="Postec A."/>
        </authorList>
    </citation>
    <scope>NUCLEOTIDE SEQUENCE [LARGE SCALE GENOMIC DNA]</scope>
    <source>
        <strain evidence="3 4">LacT</strain>
    </source>
</reference>
<evidence type="ECO:0000313" key="3">
    <source>
        <dbReference type="EMBL" id="KAB3529706.1"/>
    </source>
</evidence>
<protein>
    <submittedName>
        <fullName evidence="3">Glycosyltransferase family 4 protein</fullName>
    </submittedName>
</protein>
<dbReference type="RefSeq" id="WP_151866007.1">
    <property type="nucleotide sequence ID" value="NZ_WBZB01000026.1"/>
</dbReference>
<accession>A0A833HNL9</accession>
<dbReference type="EMBL" id="WBZB01000026">
    <property type="protein sequence ID" value="KAB3529706.1"/>
    <property type="molecule type" value="Genomic_DNA"/>
</dbReference>
<dbReference type="GO" id="GO:0009103">
    <property type="term" value="P:lipopolysaccharide biosynthetic process"/>
    <property type="evidence" value="ECO:0007669"/>
    <property type="project" value="TreeGrafter"/>
</dbReference>
<evidence type="ECO:0000259" key="2">
    <source>
        <dbReference type="Pfam" id="PF00534"/>
    </source>
</evidence>
<sequence length="389" mass="44906">MSNGTLLYIGGFELPDKNAAAHRVLSNGKAMRELGYNVVFVGIDKSLSFNTDISTTHKSIQGFDCWSVPYPHKIDQWLSFLTTISFINVIKNEYTDIRGVIAYNYPSVALYKLKRYGTKNNIKIIADCTEWYSTKGSNFLFKLIKGFDSFFRMRIVHKRLDGLIVISTYLENYYKKNINVLRVPPLVDKDETKWDSKYINNTGNKLSFSYSGSPGKNKDKINKLIEVLYSLKESENYELKVIGLTINEYLDYYPEHEDMLSELRNRISFKGRLSHINSIDQLMKSDFSIFIRESNRLTNAGFPTKFVESINCGVPVITTKTSDLGMYLVDDFNGFYINEDLTESVNKFSKILQLTEKEISRLKMNCINDSNFNFKSYVGKFDDFFSKIL</sequence>
<organism evidence="3 4">
    <name type="scientific">Alkaliphilus serpentinus</name>
    <dbReference type="NCBI Taxonomy" id="1482731"/>
    <lineage>
        <taxon>Bacteria</taxon>
        <taxon>Bacillati</taxon>
        <taxon>Bacillota</taxon>
        <taxon>Clostridia</taxon>
        <taxon>Peptostreptococcales</taxon>
        <taxon>Natronincolaceae</taxon>
        <taxon>Alkaliphilus</taxon>
    </lineage>
</organism>
<feature type="domain" description="Glycosyl transferase family 1" evidence="2">
    <location>
        <begin position="219"/>
        <end position="355"/>
    </location>
</feature>
<keyword evidence="4" id="KW-1185">Reference proteome</keyword>
<dbReference type="AlphaFoldDB" id="A0A833HNL9"/>
<dbReference type="PANTHER" id="PTHR46401">
    <property type="entry name" value="GLYCOSYLTRANSFERASE WBBK-RELATED"/>
    <property type="match status" value="1"/>
</dbReference>
<dbReference type="Gene3D" id="3.40.50.2000">
    <property type="entry name" value="Glycogen Phosphorylase B"/>
    <property type="match status" value="2"/>
</dbReference>